<dbReference type="InterPro" id="IPR012332">
    <property type="entry name" value="Autotransporter_pectin_lyase_C"/>
</dbReference>
<dbReference type="Proteomes" id="UP000778864">
    <property type="component" value="Unassembled WGS sequence"/>
</dbReference>
<evidence type="ECO:0000313" key="3">
    <source>
        <dbReference type="EMBL" id="MBS4892981.1"/>
    </source>
</evidence>
<feature type="chain" id="PRO_5041125660" evidence="2">
    <location>
        <begin position="46"/>
        <end position="506"/>
    </location>
</feature>
<dbReference type="InterPro" id="IPR011050">
    <property type="entry name" value="Pectin_lyase_fold/virulence"/>
</dbReference>
<feature type="region of interest" description="Disordered" evidence="1">
    <location>
        <begin position="60"/>
        <end position="130"/>
    </location>
</feature>
<name>A0A413EDK9_VEIPA</name>
<comment type="caution">
    <text evidence="3">The sequence shown here is derived from an EMBL/GenBank/DDBJ whole genome shotgun (WGS) entry which is preliminary data.</text>
</comment>
<protein>
    <submittedName>
        <fullName evidence="3">Uncharacterized protein</fullName>
    </submittedName>
</protein>
<dbReference type="Gene3D" id="2.160.20.20">
    <property type="match status" value="1"/>
</dbReference>
<gene>
    <name evidence="3" type="ORF">KHZ90_04300</name>
</gene>
<evidence type="ECO:0000256" key="2">
    <source>
        <dbReference type="SAM" id="SignalP"/>
    </source>
</evidence>
<organism evidence="3 4">
    <name type="scientific">Veillonella parvula</name>
    <name type="common">Staphylococcus parvulus</name>
    <dbReference type="NCBI Taxonomy" id="29466"/>
    <lineage>
        <taxon>Bacteria</taxon>
        <taxon>Bacillati</taxon>
        <taxon>Bacillota</taxon>
        <taxon>Negativicutes</taxon>
        <taxon>Veillonellales</taxon>
        <taxon>Veillonellaceae</taxon>
        <taxon>Veillonella</taxon>
    </lineage>
</organism>
<dbReference type="RefSeq" id="WP_118091033.1">
    <property type="nucleotide sequence ID" value="NZ_CAUORF010000014.1"/>
</dbReference>
<feature type="signal peptide" evidence="2">
    <location>
        <begin position="1"/>
        <end position="45"/>
    </location>
</feature>
<sequence>MNKTTIKKQHKTKKNSLSYRKLRRWVLPAVLGAALSTLAVIPTLAAETQTNTNVAVVTTTEQTKTVPSAQGSTPPTGAPHGKPPAGHVPTGTSNQIPPNGNPPSGTPNGMPPTAMQNGAPNGMAPQVEVDPSTFKGTTIATENKSIAHESMTNTTADQNAFIGKNKAVIDIENSVFDKTGDTTSDDNSNFRGQNAVVLGIEGSQINIKGSNITSNSKGSNAVFATGEGSVINVENTNIHTKSDSSRGLDATYKGTVNGKNLTITTEGAHSATLATDRGEGTITTEAAKLTTSGEGSPVIYSTGNIIVNNVNGIANNSEIGVVEGKNSITLTNSNVTGYKDNGFMLYQSFSGDAENGIARLKAENNTLTTHATGAFLYVNNTTAEVDLSNNAISMPNTSTLVKAAADSRWGKTGENGGHLTLRTSNQELSGNIMADSISTIALDMTNGSSLVGAVNTDNTAKEVTVKLSKDSNWILTGDSYVKSLNNEDTTGSNIHSNGYKLVVAEK</sequence>
<dbReference type="EMBL" id="JAGZMU010000002">
    <property type="protein sequence ID" value="MBS4892981.1"/>
    <property type="molecule type" value="Genomic_DNA"/>
</dbReference>
<proteinExistence type="predicted"/>
<reference evidence="3" key="1">
    <citation type="submission" date="2021-02" db="EMBL/GenBank/DDBJ databases">
        <title>Infant gut strain persistence is associated with maternal origin, phylogeny, and functional potential including surface adhesion and iron acquisition.</title>
        <authorList>
            <person name="Lou Y.C."/>
        </authorList>
    </citation>
    <scope>NUCLEOTIDE SEQUENCE</scope>
    <source>
        <strain evidence="3">L3_108_031G1_dasL3_108_031G1_concoct_20</strain>
    </source>
</reference>
<evidence type="ECO:0000256" key="1">
    <source>
        <dbReference type="SAM" id="MobiDB-lite"/>
    </source>
</evidence>
<accession>A0A413EDK9</accession>
<keyword evidence="2" id="KW-0732">Signal</keyword>
<evidence type="ECO:0000313" key="4">
    <source>
        <dbReference type="Proteomes" id="UP000778864"/>
    </source>
</evidence>
<dbReference type="SUPFAM" id="SSF51126">
    <property type="entry name" value="Pectin lyase-like"/>
    <property type="match status" value="1"/>
</dbReference>
<dbReference type="AlphaFoldDB" id="A0A413EDK9"/>
<feature type="compositionally biased region" description="Polar residues" evidence="1">
    <location>
        <begin position="64"/>
        <end position="75"/>
    </location>
</feature>